<feature type="region of interest" description="Disordered" evidence="1">
    <location>
        <begin position="87"/>
        <end position="114"/>
    </location>
</feature>
<keyword evidence="4" id="KW-1185">Reference proteome</keyword>
<evidence type="ECO:0000256" key="1">
    <source>
        <dbReference type="SAM" id="MobiDB-lite"/>
    </source>
</evidence>
<gene>
    <name evidence="3" type="ORF">HU752_021960</name>
</gene>
<sequence length="114" mass="12100">MMRLLRLLVVLMLTLTLPLSGMAGIASASEPCPMQAMGMTTKAAMTHDCCQDQGKSSDHASKACKAGQECRTAGTLQVNLAEPARPFAAPAPTDTYTQGLVNRAPSDLWRPPRA</sequence>
<name>A0A9E6PHM0_9PSED</name>
<keyword evidence="2" id="KW-0732">Signal</keyword>
<protein>
    <submittedName>
        <fullName evidence="3">Uncharacterized protein</fullName>
    </submittedName>
</protein>
<reference evidence="3 4" key="2">
    <citation type="journal article" date="2021" name="Microorganisms">
        <title>The Ever-Expanding Pseudomonas Genus: Description of 43 New Species and Partition of the Pseudomonas putida Group.</title>
        <authorList>
            <person name="Girard L."/>
            <person name="Lood C."/>
            <person name="Hofte M."/>
            <person name="Vandamme P."/>
            <person name="Rokni-Zadeh H."/>
            <person name="van Noort V."/>
            <person name="Lavigne R."/>
            <person name="De Mot R."/>
        </authorList>
    </citation>
    <scope>NUCLEOTIDE SEQUENCE [LARGE SCALE GENOMIC DNA]</scope>
    <source>
        <strain evidence="3 4">RW8P3</strain>
    </source>
</reference>
<dbReference type="EMBL" id="CP077093">
    <property type="protein sequence ID" value="QXI26582.1"/>
    <property type="molecule type" value="Genomic_DNA"/>
</dbReference>
<evidence type="ECO:0000313" key="4">
    <source>
        <dbReference type="Proteomes" id="UP000634530"/>
    </source>
</evidence>
<feature type="chain" id="PRO_5039024893" evidence="2">
    <location>
        <begin position="29"/>
        <end position="114"/>
    </location>
</feature>
<reference evidence="3 4" key="1">
    <citation type="journal article" date="2020" name="Microorganisms">
        <title>Reliable Identification of Environmental Pseudomonas Isolates Using the rpoD Gene.</title>
        <authorList>
            <consortium name="The Broad Institute Genome Sequencing Platform"/>
            <person name="Girard L."/>
            <person name="Lood C."/>
            <person name="Rokni-Zadeh H."/>
            <person name="van Noort V."/>
            <person name="Lavigne R."/>
            <person name="De Mot R."/>
        </authorList>
    </citation>
    <scope>NUCLEOTIDE SEQUENCE [LARGE SCALE GENOMIC DNA]</scope>
    <source>
        <strain evidence="3 4">RW8P3</strain>
    </source>
</reference>
<dbReference type="KEGG" id="pvw:HU752_021960"/>
<evidence type="ECO:0000313" key="3">
    <source>
        <dbReference type="EMBL" id="QXI26582.1"/>
    </source>
</evidence>
<proteinExistence type="predicted"/>
<evidence type="ECO:0000256" key="2">
    <source>
        <dbReference type="SAM" id="SignalP"/>
    </source>
</evidence>
<dbReference type="Proteomes" id="UP000634530">
    <property type="component" value="Chromosome"/>
</dbReference>
<dbReference type="AlphaFoldDB" id="A0A9E6PHM0"/>
<organism evidence="3 4">
    <name type="scientific">Pseudomonas vanderleydeniana</name>
    <dbReference type="NCBI Taxonomy" id="2745495"/>
    <lineage>
        <taxon>Bacteria</taxon>
        <taxon>Pseudomonadati</taxon>
        <taxon>Pseudomonadota</taxon>
        <taxon>Gammaproteobacteria</taxon>
        <taxon>Pseudomonadales</taxon>
        <taxon>Pseudomonadaceae</taxon>
        <taxon>Pseudomonas</taxon>
    </lineage>
</organism>
<feature type="signal peptide" evidence="2">
    <location>
        <begin position="1"/>
        <end position="28"/>
    </location>
</feature>
<accession>A0A9E6PHM0</accession>